<organism evidence="1 2">
    <name type="scientific">Lepagella muris</name>
    <dbReference type="NCBI Taxonomy" id="3032870"/>
    <lineage>
        <taxon>Bacteria</taxon>
        <taxon>Pseudomonadati</taxon>
        <taxon>Bacteroidota</taxon>
        <taxon>Bacteroidia</taxon>
        <taxon>Bacteroidales</taxon>
        <taxon>Muribaculaceae</taxon>
        <taxon>Lepagella</taxon>
    </lineage>
</organism>
<accession>A0AC61RMD0</accession>
<protein>
    <submittedName>
        <fullName evidence="1">Uncharacterized protein</fullName>
    </submittedName>
</protein>
<dbReference type="EMBL" id="SRYB01000005">
    <property type="protein sequence ID" value="TGY79776.1"/>
    <property type="molecule type" value="Genomic_DNA"/>
</dbReference>
<gene>
    <name evidence="1" type="ORF">E5331_05210</name>
</gene>
<evidence type="ECO:0000313" key="1">
    <source>
        <dbReference type="EMBL" id="TGY79776.1"/>
    </source>
</evidence>
<reference evidence="1" key="1">
    <citation type="submission" date="2019-04" db="EMBL/GenBank/DDBJ databases">
        <title>Microbes associate with the intestines of laboratory mice.</title>
        <authorList>
            <person name="Navarre W."/>
            <person name="Wong E."/>
            <person name="Huang K."/>
            <person name="Tropini C."/>
            <person name="Ng K."/>
            <person name="Yu B."/>
        </authorList>
    </citation>
    <scope>NUCLEOTIDE SEQUENCE</scope>
    <source>
        <strain evidence="1">NM04_E33</strain>
    </source>
</reference>
<comment type="caution">
    <text evidence="1">The sequence shown here is derived from an EMBL/GenBank/DDBJ whole genome shotgun (WGS) entry which is preliminary data.</text>
</comment>
<sequence>MEAPLFMLESGHILEPGEESTFFIGSDGKGFLVLPDDFMRLISFQMSDWDRPVFEAITESDPIYRQQASPFKGICGNPERPVVALVRRAEGKVLEFYSCRNADATIAQACYLPIPRIDADGALDIPEDLYSATVYRAASLVLAALGDQLATTMLELSKSMI</sequence>
<dbReference type="Proteomes" id="UP000306319">
    <property type="component" value="Unassembled WGS sequence"/>
</dbReference>
<keyword evidence="2" id="KW-1185">Reference proteome</keyword>
<evidence type="ECO:0000313" key="2">
    <source>
        <dbReference type="Proteomes" id="UP000306319"/>
    </source>
</evidence>
<name>A0AC61RMD0_9BACT</name>
<proteinExistence type="predicted"/>